<sequence length="224" mass="24938">MIQAVVFDCDGLIIDTETPWYRVMAELYEERGQTLGLDLYARVLGTTDAAFDLIAYLEEVSGAPVDRDAAHERMRTRHAALMREETVRPGVEDYLRHAKELGLRIGLASSSQRVWVEKHLRDHGLFDYFDVLRTADDVQHVKPDPELYLSALEALGVAPEHAVAFEDSPNGTRAAVAAGMFCVTVPNTLTAQMPFDEYHLQIPSMADVPLPDVLAKLNETKSNA</sequence>
<protein>
    <recommendedName>
        <fullName evidence="6">HAD family hydrolase</fullName>
    </recommendedName>
</protein>
<name>A0A074LTG7_9BACL</name>
<keyword evidence="5" id="KW-1185">Reference proteome</keyword>
<dbReference type="Gene3D" id="1.10.150.240">
    <property type="entry name" value="Putative phosphatase, domain 2"/>
    <property type="match status" value="1"/>
</dbReference>
<reference evidence="4 5" key="1">
    <citation type="journal article" date="2013" name="Int. J. Syst. Evol. Microbiol.">
        <title>Tumebacillus flagellatus sp. nov., an alpha-amylase/pullulanase-producing bacterium isolated from cassava wastewater.</title>
        <authorList>
            <person name="Wang Q."/>
            <person name="Xie N."/>
            <person name="Qin Y."/>
            <person name="Shen N."/>
            <person name="Zhu J."/>
            <person name="Mi H."/>
            <person name="Huang R."/>
        </authorList>
    </citation>
    <scope>NUCLEOTIDE SEQUENCE [LARGE SCALE GENOMIC DNA]</scope>
    <source>
        <strain evidence="4 5">GST4</strain>
    </source>
</reference>
<dbReference type="FunFam" id="3.40.50.1000:FF:000036">
    <property type="entry name" value="HAD family hydrolase"/>
    <property type="match status" value="1"/>
</dbReference>
<dbReference type="NCBIfam" id="TIGR01509">
    <property type="entry name" value="HAD-SF-IA-v3"/>
    <property type="match status" value="1"/>
</dbReference>
<keyword evidence="2" id="KW-0479">Metal-binding</keyword>
<dbReference type="AlphaFoldDB" id="A0A074LTG7"/>
<evidence type="ECO:0000256" key="1">
    <source>
        <dbReference type="ARBA" id="ARBA00006171"/>
    </source>
</evidence>
<proteinExistence type="inferred from homology"/>
<dbReference type="GO" id="GO:0046872">
    <property type="term" value="F:metal ion binding"/>
    <property type="evidence" value="ECO:0007669"/>
    <property type="project" value="UniProtKB-KW"/>
</dbReference>
<evidence type="ECO:0008006" key="6">
    <source>
        <dbReference type="Google" id="ProtNLM"/>
    </source>
</evidence>
<dbReference type="SFLD" id="SFLDG01135">
    <property type="entry name" value="C1.5.6:_HAD__Beta-PGM__Phospha"/>
    <property type="match status" value="1"/>
</dbReference>
<dbReference type="Pfam" id="PF00702">
    <property type="entry name" value="Hydrolase"/>
    <property type="match status" value="1"/>
</dbReference>
<dbReference type="InterPro" id="IPR023214">
    <property type="entry name" value="HAD_sf"/>
</dbReference>
<gene>
    <name evidence="4" type="ORF">EL26_08030</name>
</gene>
<dbReference type="eggNOG" id="COG0637">
    <property type="taxonomic scope" value="Bacteria"/>
</dbReference>
<dbReference type="CDD" id="cd16423">
    <property type="entry name" value="HAD_BPGM-like"/>
    <property type="match status" value="1"/>
</dbReference>
<comment type="caution">
    <text evidence="4">The sequence shown here is derived from an EMBL/GenBank/DDBJ whole genome shotgun (WGS) entry which is preliminary data.</text>
</comment>
<dbReference type="PANTHER" id="PTHR18901">
    <property type="entry name" value="2-DEOXYGLUCOSE-6-PHOSPHATE PHOSPHATASE 2"/>
    <property type="match status" value="1"/>
</dbReference>
<dbReference type="EMBL" id="JMIR01000008">
    <property type="protein sequence ID" value="KEO83855.1"/>
    <property type="molecule type" value="Genomic_DNA"/>
</dbReference>
<dbReference type="InterPro" id="IPR023198">
    <property type="entry name" value="PGP-like_dom2"/>
</dbReference>
<evidence type="ECO:0000313" key="5">
    <source>
        <dbReference type="Proteomes" id="UP000027931"/>
    </source>
</evidence>
<comment type="similarity">
    <text evidence="1">Belongs to the HAD-like hydrolase superfamily. CbbY/CbbZ/Gph/YieH family.</text>
</comment>
<dbReference type="STRING" id="1157490.EL26_08030"/>
<dbReference type="NCBIfam" id="TIGR01549">
    <property type="entry name" value="HAD-SF-IA-v1"/>
    <property type="match status" value="1"/>
</dbReference>
<organism evidence="4 5">
    <name type="scientific">Tumebacillus flagellatus</name>
    <dbReference type="NCBI Taxonomy" id="1157490"/>
    <lineage>
        <taxon>Bacteria</taxon>
        <taxon>Bacillati</taxon>
        <taxon>Bacillota</taxon>
        <taxon>Bacilli</taxon>
        <taxon>Bacillales</taxon>
        <taxon>Alicyclobacillaceae</taxon>
        <taxon>Tumebacillus</taxon>
    </lineage>
</organism>
<dbReference type="SFLD" id="SFLDG01129">
    <property type="entry name" value="C1.5:_HAD__Beta-PGM__Phosphata"/>
    <property type="match status" value="1"/>
</dbReference>
<keyword evidence="3" id="KW-0378">Hydrolase</keyword>
<dbReference type="PANTHER" id="PTHR18901:SF38">
    <property type="entry name" value="PSEUDOURIDINE-5'-PHOSPHATASE"/>
    <property type="match status" value="1"/>
</dbReference>
<dbReference type="InterPro" id="IPR036412">
    <property type="entry name" value="HAD-like_sf"/>
</dbReference>
<dbReference type="OrthoDB" id="9797743at2"/>
<evidence type="ECO:0000313" key="4">
    <source>
        <dbReference type="EMBL" id="KEO83855.1"/>
    </source>
</evidence>
<evidence type="ECO:0000256" key="2">
    <source>
        <dbReference type="ARBA" id="ARBA00022723"/>
    </source>
</evidence>
<dbReference type="Gene3D" id="3.40.50.1000">
    <property type="entry name" value="HAD superfamily/HAD-like"/>
    <property type="match status" value="1"/>
</dbReference>
<dbReference type="GO" id="GO:0016787">
    <property type="term" value="F:hydrolase activity"/>
    <property type="evidence" value="ECO:0007669"/>
    <property type="project" value="UniProtKB-KW"/>
</dbReference>
<dbReference type="SUPFAM" id="SSF56784">
    <property type="entry name" value="HAD-like"/>
    <property type="match status" value="1"/>
</dbReference>
<dbReference type="Proteomes" id="UP000027931">
    <property type="component" value="Unassembled WGS sequence"/>
</dbReference>
<dbReference type="PRINTS" id="PR00413">
    <property type="entry name" value="HADHALOGNASE"/>
</dbReference>
<accession>A0A074LTG7</accession>
<dbReference type="InterPro" id="IPR006439">
    <property type="entry name" value="HAD-SF_hydro_IA"/>
</dbReference>
<dbReference type="SFLD" id="SFLDS00003">
    <property type="entry name" value="Haloacid_Dehalogenase"/>
    <property type="match status" value="1"/>
</dbReference>
<dbReference type="RefSeq" id="WP_038086288.1">
    <property type="nucleotide sequence ID" value="NZ_JMIR01000008.1"/>
</dbReference>
<evidence type="ECO:0000256" key="3">
    <source>
        <dbReference type="ARBA" id="ARBA00022801"/>
    </source>
</evidence>